<protein>
    <submittedName>
        <fullName evidence="1">Uncharacterized protein</fullName>
    </submittedName>
</protein>
<dbReference type="AlphaFoldDB" id="A0A0U1DHB7"/>
<accession>A0A0U1DHB7</accession>
<reference evidence="1 3" key="1">
    <citation type="submission" date="2015-03" db="EMBL/GenBank/DDBJ databases">
        <authorList>
            <person name="Murphy D."/>
        </authorList>
    </citation>
    <scope>NUCLEOTIDE SEQUENCE [LARGE SCALE GENOMIC DNA]</scope>
    <source>
        <strain evidence="1 3">D16</strain>
    </source>
</reference>
<evidence type="ECO:0000313" key="4">
    <source>
        <dbReference type="Proteomes" id="UP000193811"/>
    </source>
</evidence>
<evidence type="ECO:0000313" key="3">
    <source>
        <dbReference type="Proteomes" id="UP000182227"/>
    </source>
</evidence>
<dbReference type="InterPro" id="IPR021226">
    <property type="entry name" value="Phage_gene29"/>
</dbReference>
<name>A0A0U1DHB7_9MYCO</name>
<evidence type="ECO:0000313" key="2">
    <source>
        <dbReference type="EMBL" id="ORV20062.1"/>
    </source>
</evidence>
<dbReference type="Proteomes" id="UP000193811">
    <property type="component" value="Unassembled WGS sequence"/>
</dbReference>
<dbReference type="EMBL" id="CTEF01000002">
    <property type="protein sequence ID" value="CQD15697.1"/>
    <property type="molecule type" value="Genomic_DNA"/>
</dbReference>
<dbReference type="Pfam" id="PF10910">
    <property type="entry name" value="Phage_gene29"/>
    <property type="match status" value="1"/>
</dbReference>
<organism evidence="1 3">
    <name type="scientific">Mycolicibacterium conceptionense</name>
    <dbReference type="NCBI Taxonomy" id="451644"/>
    <lineage>
        <taxon>Bacteria</taxon>
        <taxon>Bacillati</taxon>
        <taxon>Actinomycetota</taxon>
        <taxon>Actinomycetes</taxon>
        <taxon>Mycobacteriales</taxon>
        <taxon>Mycobacteriaceae</taxon>
        <taxon>Mycolicibacterium</taxon>
    </lineage>
</organism>
<evidence type="ECO:0000313" key="1">
    <source>
        <dbReference type="EMBL" id="CQD15697.1"/>
    </source>
</evidence>
<proteinExistence type="predicted"/>
<dbReference type="RefSeq" id="WP_234814463.1">
    <property type="nucleotide sequence ID" value="NZ_JACKVA010000026.1"/>
</dbReference>
<keyword evidence="4" id="KW-1185">Reference proteome</keyword>
<reference evidence="2 4" key="2">
    <citation type="submission" date="2016-01" db="EMBL/GenBank/DDBJ databases">
        <title>The new phylogeny of the genus Mycobacterium.</title>
        <authorList>
            <person name="Tarcisio F."/>
            <person name="Conor M."/>
            <person name="Antonella G."/>
            <person name="Elisabetta G."/>
            <person name="Giulia F.S."/>
            <person name="Sara T."/>
            <person name="Anna F."/>
            <person name="Clotilde B."/>
            <person name="Roberto B."/>
            <person name="Veronica D.S."/>
            <person name="Fabio R."/>
            <person name="Monica P."/>
            <person name="Olivier J."/>
            <person name="Enrico T."/>
            <person name="Nicola S."/>
        </authorList>
    </citation>
    <scope>NUCLEOTIDE SEQUENCE [LARGE SCALE GENOMIC DNA]</scope>
    <source>
        <strain evidence="2 4">CCUG 50187</strain>
    </source>
</reference>
<dbReference type="EMBL" id="LQOP01000036">
    <property type="protein sequence ID" value="ORV20062.1"/>
    <property type="molecule type" value="Genomic_DNA"/>
</dbReference>
<sequence length="120" mass="13430">MPAEKQELIDAMHRLADALMFMRGPTGELLFVGEKLPQIAWHLARCGADVHEERAVIKARPVPNRPGQMAGMRDWVPVDWPDPEPIPGSELVTAVGEVDLDAMLDAMPWKVRTKFEGTFK</sequence>
<dbReference type="Proteomes" id="UP000182227">
    <property type="component" value="Unassembled WGS sequence"/>
</dbReference>
<dbReference type="GeneID" id="44300076"/>
<gene>
    <name evidence="2" type="ORF">AWB98_29410</name>
    <name evidence="1" type="ORF">BN970_03297</name>
</gene>